<dbReference type="AlphaFoldDB" id="A0A1N6VUS4"/>
<organism evidence="2 3">
    <name type="scientific">Haladaptatus litoreus</name>
    <dbReference type="NCBI Taxonomy" id="553468"/>
    <lineage>
        <taxon>Archaea</taxon>
        <taxon>Methanobacteriati</taxon>
        <taxon>Methanobacteriota</taxon>
        <taxon>Stenosarchaea group</taxon>
        <taxon>Halobacteria</taxon>
        <taxon>Halobacteriales</taxon>
        <taxon>Haladaptataceae</taxon>
        <taxon>Haladaptatus</taxon>
    </lineage>
</organism>
<dbReference type="EMBL" id="FTNO01000001">
    <property type="protein sequence ID" value="SIQ81570.1"/>
    <property type="molecule type" value="Genomic_DNA"/>
</dbReference>
<feature type="transmembrane region" description="Helical" evidence="1">
    <location>
        <begin position="57"/>
        <end position="78"/>
    </location>
</feature>
<name>A0A1N6VUS4_9EURY</name>
<accession>A0A1N6VUS4</accession>
<evidence type="ECO:0000313" key="2">
    <source>
        <dbReference type="EMBL" id="SIQ81570.1"/>
    </source>
</evidence>
<proteinExistence type="predicted"/>
<sequence length="247" mass="27065">MSRGTSQGGLLDAIRYDLHQLHTGWMSLFFPRQRQQSHSVLGQWTPQSTAGKVAYRIWGVVGTLVVALLYPFVLFGFATRYYTSRIDRTAASLGVLGVVLLSVLIWGGLAALARVRFSTEGFYAVTAAGGVATVAAVLAYLSSRYGGRITTVLFAYPFGMTALFLPPVVAALYSPTLSEVIFPNSETLAVWLLDNVLDYRGINEILRARFDLEGFAYVGMWFGIAVPLGWCMGFLVTLANLMRPKSE</sequence>
<evidence type="ECO:0000313" key="3">
    <source>
        <dbReference type="Proteomes" id="UP000186914"/>
    </source>
</evidence>
<protein>
    <submittedName>
        <fullName evidence="2">Uncharacterized protein</fullName>
    </submittedName>
</protein>
<keyword evidence="1" id="KW-1133">Transmembrane helix</keyword>
<keyword evidence="1" id="KW-0812">Transmembrane</keyword>
<keyword evidence="1" id="KW-0472">Membrane</keyword>
<feature type="transmembrane region" description="Helical" evidence="1">
    <location>
        <begin position="215"/>
        <end position="241"/>
    </location>
</feature>
<gene>
    <name evidence="2" type="ORF">SAMN05421858_0494</name>
</gene>
<feature type="transmembrane region" description="Helical" evidence="1">
    <location>
        <begin position="90"/>
        <end position="109"/>
    </location>
</feature>
<feature type="transmembrane region" description="Helical" evidence="1">
    <location>
        <begin position="153"/>
        <end position="173"/>
    </location>
</feature>
<reference evidence="3" key="1">
    <citation type="submission" date="2017-01" db="EMBL/GenBank/DDBJ databases">
        <authorList>
            <person name="Varghese N."/>
            <person name="Submissions S."/>
        </authorList>
    </citation>
    <scope>NUCLEOTIDE SEQUENCE [LARGE SCALE GENOMIC DNA]</scope>
    <source>
        <strain evidence="3">CGMCC 1.7737</strain>
    </source>
</reference>
<feature type="transmembrane region" description="Helical" evidence="1">
    <location>
        <begin position="121"/>
        <end position="141"/>
    </location>
</feature>
<dbReference type="RefSeq" id="WP_076427650.1">
    <property type="nucleotide sequence ID" value="NZ_FTNO01000001.1"/>
</dbReference>
<dbReference type="Proteomes" id="UP000186914">
    <property type="component" value="Unassembled WGS sequence"/>
</dbReference>
<evidence type="ECO:0000256" key="1">
    <source>
        <dbReference type="SAM" id="Phobius"/>
    </source>
</evidence>
<dbReference type="OrthoDB" id="156475at2157"/>
<keyword evidence="3" id="KW-1185">Reference proteome</keyword>